<keyword evidence="1" id="KW-0472">Membrane</keyword>
<feature type="transmembrane region" description="Helical" evidence="1">
    <location>
        <begin position="20"/>
        <end position="40"/>
    </location>
</feature>
<dbReference type="EMBL" id="CADCUK010000021">
    <property type="protein sequence ID" value="CAA9362505.1"/>
    <property type="molecule type" value="Genomic_DNA"/>
</dbReference>
<dbReference type="AlphaFoldDB" id="A0A6J4MKQ4"/>
<reference evidence="2" key="1">
    <citation type="submission" date="2020-02" db="EMBL/GenBank/DDBJ databases">
        <authorList>
            <person name="Meier V. D."/>
        </authorList>
    </citation>
    <scope>NUCLEOTIDE SEQUENCE</scope>
    <source>
        <strain evidence="2">AVDCRST_MAG47</strain>
    </source>
</reference>
<name>A0A6J4MKQ4_9ACTN</name>
<gene>
    <name evidence="2" type="ORF">AVDCRST_MAG47-291</name>
</gene>
<sequence>MRDLYVPWHAPDTLDYRASAAALVLPAHVVAVDGTAAWVWGVDTRRPWELDVPPAIEFFSLRGHDRFDGKACAAGCGISRRAT</sequence>
<keyword evidence="1" id="KW-0812">Transmembrane</keyword>
<proteinExistence type="predicted"/>
<protein>
    <submittedName>
        <fullName evidence="2">Uncharacterized protein</fullName>
    </submittedName>
</protein>
<keyword evidence="1" id="KW-1133">Transmembrane helix</keyword>
<evidence type="ECO:0000313" key="2">
    <source>
        <dbReference type="EMBL" id="CAA9362505.1"/>
    </source>
</evidence>
<organism evidence="2">
    <name type="scientific">uncultured Nocardioidaceae bacterium</name>
    <dbReference type="NCBI Taxonomy" id="253824"/>
    <lineage>
        <taxon>Bacteria</taxon>
        <taxon>Bacillati</taxon>
        <taxon>Actinomycetota</taxon>
        <taxon>Actinomycetes</taxon>
        <taxon>Propionibacteriales</taxon>
        <taxon>Nocardioidaceae</taxon>
        <taxon>environmental samples</taxon>
    </lineage>
</organism>
<evidence type="ECO:0000256" key="1">
    <source>
        <dbReference type="SAM" id="Phobius"/>
    </source>
</evidence>
<accession>A0A6J4MKQ4</accession>